<feature type="transmembrane region" description="Helical" evidence="8">
    <location>
        <begin position="222"/>
        <end position="246"/>
    </location>
</feature>
<evidence type="ECO:0000313" key="10">
    <source>
        <dbReference type="EMBL" id="QQP90189.1"/>
    </source>
</evidence>
<keyword evidence="11" id="KW-1185">Reference proteome</keyword>
<evidence type="ECO:0000313" key="11">
    <source>
        <dbReference type="Proteomes" id="UP000595197"/>
    </source>
</evidence>
<feature type="transmembrane region" description="Helical" evidence="8">
    <location>
        <begin position="143"/>
        <end position="165"/>
    </location>
</feature>
<feature type="transmembrane region" description="Helical" evidence="8">
    <location>
        <begin position="258"/>
        <end position="276"/>
    </location>
</feature>
<protein>
    <recommendedName>
        <fullName evidence="8">Bcr/CflA family efflux transporter</fullName>
    </recommendedName>
</protein>
<dbReference type="Proteomes" id="UP000595197">
    <property type="component" value="Chromosome"/>
</dbReference>
<name>A0ABX7B745_9PROT</name>
<comment type="similarity">
    <text evidence="2 8">Belongs to the major facilitator superfamily. Bcr/CmlA family.</text>
</comment>
<feature type="transmembrane region" description="Helical" evidence="8">
    <location>
        <begin position="378"/>
        <end position="398"/>
    </location>
</feature>
<feature type="transmembrane region" description="Helical" evidence="8">
    <location>
        <begin position="317"/>
        <end position="340"/>
    </location>
</feature>
<keyword evidence="3 8" id="KW-0813">Transport</keyword>
<feature type="transmembrane region" description="Helical" evidence="8">
    <location>
        <begin position="352"/>
        <end position="372"/>
    </location>
</feature>
<dbReference type="InterPro" id="IPR004812">
    <property type="entry name" value="Efflux_drug-R_Bcr/CmlA"/>
</dbReference>
<evidence type="ECO:0000259" key="9">
    <source>
        <dbReference type="PROSITE" id="PS50850"/>
    </source>
</evidence>
<dbReference type="InterPro" id="IPR036259">
    <property type="entry name" value="MFS_trans_sf"/>
</dbReference>
<evidence type="ECO:0000256" key="2">
    <source>
        <dbReference type="ARBA" id="ARBA00006236"/>
    </source>
</evidence>
<evidence type="ECO:0000256" key="1">
    <source>
        <dbReference type="ARBA" id="ARBA00004651"/>
    </source>
</evidence>
<dbReference type="SUPFAM" id="SSF103473">
    <property type="entry name" value="MFS general substrate transporter"/>
    <property type="match status" value="1"/>
</dbReference>
<evidence type="ECO:0000256" key="8">
    <source>
        <dbReference type="RuleBase" id="RU365088"/>
    </source>
</evidence>
<feature type="domain" description="Major facilitator superfamily (MFS) profile" evidence="9">
    <location>
        <begin position="19"/>
        <end position="403"/>
    </location>
</feature>
<evidence type="ECO:0000256" key="6">
    <source>
        <dbReference type="ARBA" id="ARBA00022989"/>
    </source>
</evidence>
<reference evidence="10" key="1">
    <citation type="submission" date="2021-02" db="EMBL/GenBank/DDBJ databases">
        <title>Skermanella TT6 skin isolate.</title>
        <authorList>
            <person name="Lee K."/>
            <person name="Ganzorig M."/>
        </authorList>
    </citation>
    <scope>NUCLEOTIDE SEQUENCE</scope>
    <source>
        <strain evidence="10">TT6</strain>
    </source>
</reference>
<feature type="transmembrane region" description="Helical" evidence="8">
    <location>
        <begin position="171"/>
        <end position="190"/>
    </location>
</feature>
<evidence type="ECO:0000256" key="4">
    <source>
        <dbReference type="ARBA" id="ARBA00022475"/>
    </source>
</evidence>
<keyword evidence="7 8" id="KW-0472">Membrane</keyword>
<feature type="transmembrane region" description="Helical" evidence="8">
    <location>
        <begin position="53"/>
        <end position="73"/>
    </location>
</feature>
<dbReference type="NCBIfam" id="TIGR00710">
    <property type="entry name" value="efflux_Bcr_CflA"/>
    <property type="match status" value="1"/>
</dbReference>
<dbReference type="PANTHER" id="PTHR43124:SF3">
    <property type="entry name" value="CHLORAMPHENICOL EFFLUX PUMP RV0191"/>
    <property type="match status" value="1"/>
</dbReference>
<proteinExistence type="inferred from homology"/>
<dbReference type="CDD" id="cd17320">
    <property type="entry name" value="MFS_MdfA_MDR_like"/>
    <property type="match status" value="1"/>
</dbReference>
<sequence>MTASTTVPLPGATAGRPPHIAILIAITAIGPLALNIFIPSIPGLVRVFETDYGTAQLALTLYLIGIACGQLIYGPLSDRFGRRPVLLAGLGVFVAASLVCALAPSIGMLIAGRIAQAVGGCAGMVLSRAIVRDVYERDKAASTLAYITMAMAVAPAVAPALGGFLEVWFGWQASFLLVLGCGAAVWLWSLGSLRETNFRRQPLPGPVGMAIGYAALLRSPEFLGYALNTAFASAVFFAFLAGAPYIMIDLLKRPPSEYGTLFVLVSAGYALGSFIAARMATRLGARRLVLGGTLVNLAGVAVMGGLGLLGLFDALAIFLPMCIVAVGNGVSMPSGIAAAISVNPRVAGAASGLLGFLQMSVGALATVAVGYLKDDDQMPMILVMAVSVVLSVGAYLLAVGAGRRSGRAVPVPGTTD</sequence>
<feature type="transmembrane region" description="Helical" evidence="8">
    <location>
        <begin position="110"/>
        <end position="131"/>
    </location>
</feature>
<dbReference type="EMBL" id="CP067420">
    <property type="protein sequence ID" value="QQP90189.1"/>
    <property type="molecule type" value="Genomic_DNA"/>
</dbReference>
<organism evidence="10 11">
    <name type="scientific">Skermanella cutis</name>
    <dbReference type="NCBI Taxonomy" id="2775420"/>
    <lineage>
        <taxon>Bacteria</taxon>
        <taxon>Pseudomonadati</taxon>
        <taxon>Pseudomonadota</taxon>
        <taxon>Alphaproteobacteria</taxon>
        <taxon>Rhodospirillales</taxon>
        <taxon>Azospirillaceae</taxon>
        <taxon>Skermanella</taxon>
    </lineage>
</organism>
<comment type="subcellular location">
    <subcellularLocation>
        <location evidence="8">Cell inner membrane</location>
        <topology evidence="8">Multi-pass membrane protein</topology>
    </subcellularLocation>
    <subcellularLocation>
        <location evidence="1">Cell membrane</location>
        <topology evidence="1">Multi-pass membrane protein</topology>
    </subcellularLocation>
</comment>
<dbReference type="InterPro" id="IPR020846">
    <property type="entry name" value="MFS_dom"/>
</dbReference>
<dbReference type="RefSeq" id="WP_201077129.1">
    <property type="nucleotide sequence ID" value="NZ_CP067420.1"/>
</dbReference>
<feature type="transmembrane region" description="Helical" evidence="8">
    <location>
        <begin position="85"/>
        <end position="104"/>
    </location>
</feature>
<feature type="transmembrane region" description="Helical" evidence="8">
    <location>
        <begin position="288"/>
        <end position="311"/>
    </location>
</feature>
<evidence type="ECO:0000256" key="3">
    <source>
        <dbReference type="ARBA" id="ARBA00022448"/>
    </source>
</evidence>
<keyword evidence="4" id="KW-1003">Cell membrane</keyword>
<keyword evidence="5 8" id="KW-0812">Transmembrane</keyword>
<dbReference type="Pfam" id="PF07690">
    <property type="entry name" value="MFS_1"/>
    <property type="match status" value="1"/>
</dbReference>
<keyword evidence="8" id="KW-0997">Cell inner membrane</keyword>
<evidence type="ECO:0000256" key="7">
    <source>
        <dbReference type="ARBA" id="ARBA00023136"/>
    </source>
</evidence>
<dbReference type="InterPro" id="IPR050189">
    <property type="entry name" value="MFS_Efflux_Transporters"/>
</dbReference>
<dbReference type="PANTHER" id="PTHR43124">
    <property type="entry name" value="PURINE EFFLUX PUMP PBUE"/>
    <property type="match status" value="1"/>
</dbReference>
<dbReference type="InterPro" id="IPR011701">
    <property type="entry name" value="MFS"/>
</dbReference>
<dbReference type="Gene3D" id="1.20.1720.10">
    <property type="entry name" value="Multidrug resistance protein D"/>
    <property type="match status" value="1"/>
</dbReference>
<dbReference type="PROSITE" id="PS50850">
    <property type="entry name" value="MFS"/>
    <property type="match status" value="1"/>
</dbReference>
<evidence type="ECO:0000256" key="5">
    <source>
        <dbReference type="ARBA" id="ARBA00022692"/>
    </source>
</evidence>
<keyword evidence="6 8" id="KW-1133">Transmembrane helix</keyword>
<gene>
    <name evidence="10" type="ORF">IGS68_02675</name>
</gene>
<feature type="transmembrane region" description="Helical" evidence="8">
    <location>
        <begin position="20"/>
        <end position="41"/>
    </location>
</feature>
<accession>A0ABX7B745</accession>